<comment type="caution">
    <text evidence="3">The sequence shown here is derived from an EMBL/GenBank/DDBJ whole genome shotgun (WGS) entry which is preliminary data.</text>
</comment>
<organism evidence="3 4">
    <name type="scientific">Sphingopyxis lindanitolerans</name>
    <dbReference type="NCBI Taxonomy" id="2054227"/>
    <lineage>
        <taxon>Bacteria</taxon>
        <taxon>Pseudomonadati</taxon>
        <taxon>Pseudomonadota</taxon>
        <taxon>Alphaproteobacteria</taxon>
        <taxon>Sphingomonadales</taxon>
        <taxon>Sphingomonadaceae</taxon>
        <taxon>Sphingopyxis</taxon>
    </lineage>
</organism>
<proteinExistence type="predicted"/>
<dbReference type="OrthoDB" id="7421214at2"/>
<dbReference type="InterPro" id="IPR006076">
    <property type="entry name" value="FAD-dep_OxRdtase"/>
</dbReference>
<keyword evidence="1" id="KW-0560">Oxidoreductase</keyword>
<dbReference type="PANTHER" id="PTHR13847">
    <property type="entry name" value="SARCOSINE DEHYDROGENASE-RELATED"/>
    <property type="match status" value="1"/>
</dbReference>
<dbReference type="GO" id="GO:0016491">
    <property type="term" value="F:oxidoreductase activity"/>
    <property type="evidence" value="ECO:0007669"/>
    <property type="project" value="UniProtKB-KW"/>
</dbReference>
<evidence type="ECO:0000313" key="3">
    <source>
        <dbReference type="EMBL" id="PQM29501.1"/>
    </source>
</evidence>
<feature type="domain" description="FAD dependent oxidoreductase" evidence="2">
    <location>
        <begin position="6"/>
        <end position="344"/>
    </location>
</feature>
<evidence type="ECO:0000256" key="1">
    <source>
        <dbReference type="ARBA" id="ARBA00023002"/>
    </source>
</evidence>
<protein>
    <submittedName>
        <fullName evidence="3">FAD-dependent oxidoreductase</fullName>
    </submittedName>
</protein>
<dbReference type="InterPro" id="IPR036188">
    <property type="entry name" value="FAD/NAD-bd_sf"/>
</dbReference>
<dbReference type="SUPFAM" id="SSF51905">
    <property type="entry name" value="FAD/NAD(P)-binding domain"/>
    <property type="match status" value="1"/>
</dbReference>
<dbReference type="Gene3D" id="3.30.9.10">
    <property type="entry name" value="D-Amino Acid Oxidase, subunit A, domain 2"/>
    <property type="match status" value="1"/>
</dbReference>
<gene>
    <name evidence="3" type="ORF">CVO77_00820</name>
</gene>
<dbReference type="GO" id="GO:0005737">
    <property type="term" value="C:cytoplasm"/>
    <property type="evidence" value="ECO:0007669"/>
    <property type="project" value="TreeGrafter"/>
</dbReference>
<name>A0A2S8BAR6_9SPHN</name>
<evidence type="ECO:0000313" key="4">
    <source>
        <dbReference type="Proteomes" id="UP000238954"/>
    </source>
</evidence>
<dbReference type="EMBL" id="PHFW01000001">
    <property type="protein sequence ID" value="PQM29501.1"/>
    <property type="molecule type" value="Genomic_DNA"/>
</dbReference>
<dbReference type="RefSeq" id="WP_105997458.1">
    <property type="nucleotide sequence ID" value="NZ_CM009578.1"/>
</dbReference>
<sequence>MLTETDVIVIGGGIAGAGVAAELAGERRVVLLEAEERPGMHTTGRSVSVHSETYGSPCVRLLSRGSRDHFLEGVDGRSFASDRGCLYLATEAQIERLDAFGGQPTVAPSIERIGEAEIRSLNPLFRPGVVVAALYERHAYSLDVDAIHAAYLKRYRRAGGVLECSAGVAKLEYSGGQWMAEAGSRNFRAPVVVNAAGAWGDVVAGMAGVQPIGLQPMRRTVALVDAPTGVDPSRWPLAIDIDEQFYFKPDAGKIILSPADETPMDPCDAWTEDVDVAIAVDRVQQVIDLPVHRVAHSWAGLRTFAPDRTPVAGFDRQAPGFFWLVGQGGYGIQTAPALSRFAAAMVCEQGMPSDLAEFGLQAADLASERFACRE</sequence>
<evidence type="ECO:0000259" key="2">
    <source>
        <dbReference type="Pfam" id="PF01266"/>
    </source>
</evidence>
<keyword evidence="4" id="KW-1185">Reference proteome</keyword>
<dbReference type="Proteomes" id="UP000238954">
    <property type="component" value="Chromosome"/>
</dbReference>
<reference evidence="4" key="1">
    <citation type="submission" date="2017-11" db="EMBL/GenBank/DDBJ databases">
        <title>The complete genome sequence of Sphingopyxis pomeranensis sp. nov. strain WS5A3p.</title>
        <authorList>
            <person name="Kaminski M.A."/>
        </authorList>
    </citation>
    <scope>NUCLEOTIDE SEQUENCE [LARGE SCALE GENOMIC DNA]</scope>
    <source>
        <strain evidence="4">WS5A3p</strain>
    </source>
</reference>
<dbReference type="Gene3D" id="3.50.50.60">
    <property type="entry name" value="FAD/NAD(P)-binding domain"/>
    <property type="match status" value="1"/>
</dbReference>
<accession>A0A2S8BAR6</accession>
<dbReference type="Pfam" id="PF01266">
    <property type="entry name" value="DAO"/>
    <property type="match status" value="1"/>
</dbReference>
<dbReference type="PANTHER" id="PTHR13847:SF287">
    <property type="entry name" value="FAD-DEPENDENT OXIDOREDUCTASE DOMAIN-CONTAINING PROTEIN 1"/>
    <property type="match status" value="1"/>
</dbReference>
<dbReference type="AlphaFoldDB" id="A0A2S8BAR6"/>